<evidence type="ECO:0000256" key="3">
    <source>
        <dbReference type="ARBA" id="ARBA00022692"/>
    </source>
</evidence>
<gene>
    <name evidence="11" type="ORF">V3328_18010</name>
</gene>
<proteinExistence type="inferred from homology"/>
<dbReference type="GO" id="GO:0005886">
    <property type="term" value="C:plasma membrane"/>
    <property type="evidence" value="ECO:0007669"/>
    <property type="project" value="UniProtKB-SubCell"/>
</dbReference>
<accession>A0AAW9RI90</accession>
<evidence type="ECO:0000256" key="9">
    <source>
        <dbReference type="SAM" id="Phobius"/>
    </source>
</evidence>
<dbReference type="InterPro" id="IPR011990">
    <property type="entry name" value="TPR-like_helical_dom_sf"/>
</dbReference>
<dbReference type="Gene3D" id="1.25.40.10">
    <property type="entry name" value="Tetratricopeptide repeat domain"/>
    <property type="match status" value="1"/>
</dbReference>
<keyword evidence="6" id="KW-0143">Chaperone</keyword>
<dbReference type="InterPro" id="IPR026039">
    <property type="entry name" value="YfgM"/>
</dbReference>
<keyword evidence="12" id="KW-1185">Reference proteome</keyword>
<evidence type="ECO:0000259" key="10">
    <source>
        <dbReference type="Pfam" id="PF09976"/>
    </source>
</evidence>
<feature type="transmembrane region" description="Helical" evidence="9">
    <location>
        <begin position="24"/>
        <end position="42"/>
    </location>
</feature>
<keyword evidence="4 9" id="KW-1133">Transmembrane helix</keyword>
<evidence type="ECO:0000256" key="5">
    <source>
        <dbReference type="ARBA" id="ARBA00023136"/>
    </source>
</evidence>
<name>A0AAW9RI90_9HYPH</name>
<dbReference type="AlphaFoldDB" id="A0AAW9RI90"/>
<dbReference type="RefSeq" id="WP_340331080.1">
    <property type="nucleotide sequence ID" value="NZ_JAZHOF010000007.1"/>
</dbReference>
<dbReference type="InterPro" id="IPR018704">
    <property type="entry name" value="SecYEG/CpoB_TPR"/>
</dbReference>
<evidence type="ECO:0000313" key="12">
    <source>
        <dbReference type="Proteomes" id="UP001378188"/>
    </source>
</evidence>
<dbReference type="Proteomes" id="UP001378188">
    <property type="component" value="Unassembled WGS sequence"/>
</dbReference>
<dbReference type="GO" id="GO:0044877">
    <property type="term" value="F:protein-containing complex binding"/>
    <property type="evidence" value="ECO:0007669"/>
    <property type="project" value="InterPro"/>
</dbReference>
<evidence type="ECO:0000313" key="11">
    <source>
        <dbReference type="EMBL" id="MEJ8573389.1"/>
    </source>
</evidence>
<evidence type="ECO:0000256" key="1">
    <source>
        <dbReference type="ARBA" id="ARBA00004401"/>
    </source>
</evidence>
<comment type="caution">
    <text evidence="11">The sequence shown here is derived from an EMBL/GenBank/DDBJ whole genome shotgun (WGS) entry which is preliminary data.</text>
</comment>
<evidence type="ECO:0000256" key="8">
    <source>
        <dbReference type="ARBA" id="ARBA00024235"/>
    </source>
</evidence>
<reference evidence="11 12" key="1">
    <citation type="submission" date="2024-02" db="EMBL/GenBank/DDBJ databases">
        <title>Genome analysis and characterization of Microbaculum marinisediminis sp. nov., isolated from marine sediment.</title>
        <authorList>
            <person name="Du Z.-J."/>
            <person name="Ye Y.-Q."/>
            <person name="Zhang Z.-R."/>
            <person name="Yuan S.-M."/>
            <person name="Zhang X.-Y."/>
        </authorList>
    </citation>
    <scope>NUCLEOTIDE SEQUENCE [LARGE SCALE GENOMIC DNA]</scope>
    <source>
        <strain evidence="11 12">SDUM1044001</strain>
    </source>
</reference>
<evidence type="ECO:0000256" key="7">
    <source>
        <dbReference type="ARBA" id="ARBA00024197"/>
    </source>
</evidence>
<dbReference type="PANTHER" id="PTHR38035:SF1">
    <property type="entry name" value="ANCILLARY SECYEG TRANSLOCON SUBUNIT"/>
    <property type="match status" value="1"/>
</dbReference>
<dbReference type="PANTHER" id="PTHR38035">
    <property type="entry name" value="UPF0070 PROTEIN YFGM"/>
    <property type="match status" value="1"/>
</dbReference>
<dbReference type="Pfam" id="PF09976">
    <property type="entry name" value="TPR_21"/>
    <property type="match status" value="1"/>
</dbReference>
<evidence type="ECO:0000256" key="6">
    <source>
        <dbReference type="ARBA" id="ARBA00023186"/>
    </source>
</evidence>
<keyword evidence="5 9" id="KW-0472">Membrane</keyword>
<comment type="subcellular location">
    <subcellularLocation>
        <location evidence="1">Cell membrane</location>
        <topology evidence="1">Single-pass type II membrane protein</topology>
    </subcellularLocation>
</comment>
<sequence length="226" mass="24466">MSDIFREVEEDVRREQLKKLWDRYGIVVIAVAALIVLGTAGWRGWQWYSERQAAALGAEYYEAVQLARDQPSEAEAAFNEIAAKGGGFAALARLRAAAARAEGGDLDGAVSEYDAISSGSGVQTDLRDVARIRAGYILLQQDDRPGVEQRVGDLAAEGNPWRNSARELLGLAAYQDGDTDTATARFEEILGDNETPSDMRARAQLMISLLAADRPMSSGEDAAAEQ</sequence>
<feature type="domain" description="Ancillary SecYEG translocon subunit/Cell division coordinator CpoB TPR" evidence="10">
    <location>
        <begin position="18"/>
        <end position="193"/>
    </location>
</feature>
<evidence type="ECO:0000256" key="4">
    <source>
        <dbReference type="ARBA" id="ARBA00022989"/>
    </source>
</evidence>
<keyword evidence="3 9" id="KW-0812">Transmembrane</keyword>
<comment type="similarity">
    <text evidence="7">Belongs to the YfgM family.</text>
</comment>
<protein>
    <recommendedName>
        <fullName evidence="8">Ancillary SecYEG translocon subunit</fullName>
    </recommendedName>
</protein>
<keyword evidence="2" id="KW-1003">Cell membrane</keyword>
<evidence type="ECO:0000256" key="2">
    <source>
        <dbReference type="ARBA" id="ARBA00022475"/>
    </source>
</evidence>
<organism evidence="11 12">
    <name type="scientific">Microbaculum marinum</name>
    <dbReference type="NCBI Taxonomy" id="1764581"/>
    <lineage>
        <taxon>Bacteria</taxon>
        <taxon>Pseudomonadati</taxon>
        <taxon>Pseudomonadota</taxon>
        <taxon>Alphaproteobacteria</taxon>
        <taxon>Hyphomicrobiales</taxon>
        <taxon>Tepidamorphaceae</taxon>
        <taxon>Microbaculum</taxon>
    </lineage>
</organism>
<dbReference type="EMBL" id="JAZHOF010000007">
    <property type="protein sequence ID" value="MEJ8573389.1"/>
    <property type="molecule type" value="Genomic_DNA"/>
</dbReference>